<proteinExistence type="predicted"/>
<sequence>MVLRPLTVHLGLTPETWGENTMLKVSPSTVQQAPEGTQGVCKLIIRFHSRNEVTVVIIPCDSLSWKQAQHTSTGALVRISVHLEFIKVAAGGCDSGSGVWGGGLQGLSEEADI</sequence>
<gene>
    <name evidence="1" type="ORF">H920_13123</name>
</gene>
<dbReference type="EMBL" id="KN123351">
    <property type="protein sequence ID" value="KFO25615.1"/>
    <property type="molecule type" value="Genomic_DNA"/>
</dbReference>
<accession>A0A091D5S9</accession>
<dbReference type="AlphaFoldDB" id="A0A091D5S9"/>
<keyword evidence="2" id="KW-1185">Reference proteome</keyword>
<dbReference type="Proteomes" id="UP000028990">
    <property type="component" value="Unassembled WGS sequence"/>
</dbReference>
<name>A0A091D5S9_FUKDA</name>
<evidence type="ECO:0000313" key="2">
    <source>
        <dbReference type="Proteomes" id="UP000028990"/>
    </source>
</evidence>
<evidence type="ECO:0000313" key="1">
    <source>
        <dbReference type="EMBL" id="KFO25615.1"/>
    </source>
</evidence>
<organism evidence="1 2">
    <name type="scientific">Fukomys damarensis</name>
    <name type="common">Damaraland mole rat</name>
    <name type="synonym">Cryptomys damarensis</name>
    <dbReference type="NCBI Taxonomy" id="885580"/>
    <lineage>
        <taxon>Eukaryota</taxon>
        <taxon>Metazoa</taxon>
        <taxon>Chordata</taxon>
        <taxon>Craniata</taxon>
        <taxon>Vertebrata</taxon>
        <taxon>Euteleostomi</taxon>
        <taxon>Mammalia</taxon>
        <taxon>Eutheria</taxon>
        <taxon>Euarchontoglires</taxon>
        <taxon>Glires</taxon>
        <taxon>Rodentia</taxon>
        <taxon>Hystricomorpha</taxon>
        <taxon>Bathyergidae</taxon>
        <taxon>Fukomys</taxon>
    </lineage>
</organism>
<reference evidence="1 2" key="1">
    <citation type="submission" date="2013-11" db="EMBL/GenBank/DDBJ databases">
        <title>The Damaraland mole rat (Fukomys damarensis) genome and evolution of African mole rats.</title>
        <authorList>
            <person name="Gladyshev V.N."/>
            <person name="Fang X."/>
        </authorList>
    </citation>
    <scope>NUCLEOTIDE SEQUENCE [LARGE SCALE GENOMIC DNA]</scope>
    <source>
        <tissue evidence="1">Liver</tissue>
    </source>
</reference>
<protein>
    <submittedName>
        <fullName evidence="1">Uncharacterized protein</fullName>
    </submittedName>
</protein>